<dbReference type="OrthoDB" id="203513at2759"/>
<feature type="transmembrane region" description="Helical" evidence="6">
    <location>
        <begin position="175"/>
        <end position="199"/>
    </location>
</feature>
<keyword evidence="2" id="KW-0808">Transferase</keyword>
<dbReference type="EMBL" id="AJWJ01000222">
    <property type="protein sequence ID" value="KAF2073168.1"/>
    <property type="molecule type" value="Genomic_DNA"/>
</dbReference>
<dbReference type="PANTHER" id="PTHR13929">
    <property type="entry name" value="1,4-DIHYDROXY-2-NAPHTHOATE OCTAPRENYLTRANSFERASE"/>
    <property type="match status" value="1"/>
</dbReference>
<gene>
    <name evidence="7" type="ORF">CYY_005521</name>
</gene>
<organism evidence="7 8">
    <name type="scientific">Polysphondylium violaceum</name>
    <dbReference type="NCBI Taxonomy" id="133409"/>
    <lineage>
        <taxon>Eukaryota</taxon>
        <taxon>Amoebozoa</taxon>
        <taxon>Evosea</taxon>
        <taxon>Eumycetozoa</taxon>
        <taxon>Dictyostelia</taxon>
        <taxon>Dictyosteliales</taxon>
        <taxon>Dictyosteliaceae</taxon>
        <taxon>Polysphondylium</taxon>
    </lineage>
</organism>
<evidence type="ECO:0000256" key="5">
    <source>
        <dbReference type="ARBA" id="ARBA00023136"/>
    </source>
</evidence>
<protein>
    <recommendedName>
        <fullName evidence="9">UbiA prenyltransferase family protein</fullName>
    </recommendedName>
</protein>
<feature type="transmembrane region" description="Helical" evidence="6">
    <location>
        <begin position="275"/>
        <end position="293"/>
    </location>
</feature>
<dbReference type="InterPro" id="IPR000537">
    <property type="entry name" value="UbiA_prenyltransferase"/>
</dbReference>
<sequence length="294" mass="33895">MSINYRKLEGFIHGSRLVRFNLVISYILVGFTIGYKESGQFPFSCLFVIPIFLCLFSVVSILNALCDFEAKIDIKETSVDRTMFDYGLSVKDIWNFVYFNLVLITIFSFLSFWDWDFKLKCYGFLNIIMDSIFCLFYNLPPFRLKTKLFGGEISVLLSYLSIVNLSYCLVTKNPSLTICFIHFPAVVFIAWGMMVNLFVDMEDDKRDGSFSSAIFFGETITKFLIVIIPTLIYISTIKYAIEQNNMFALLPLLTVPLKYIVIELAFKKNKQAKPTFFVSILIFNGLYIIGNLLN</sequence>
<evidence type="ECO:0000256" key="1">
    <source>
        <dbReference type="ARBA" id="ARBA00004141"/>
    </source>
</evidence>
<reference evidence="7" key="1">
    <citation type="submission" date="2020-01" db="EMBL/GenBank/DDBJ databases">
        <title>Development of genomics and gene disruption for Polysphondylium violaceum indicates a role for the polyketide synthase stlB in stalk morphogenesis.</title>
        <authorList>
            <person name="Narita B."/>
            <person name="Kawabe Y."/>
            <person name="Kin K."/>
            <person name="Saito T."/>
            <person name="Gibbs R."/>
            <person name="Kuspa A."/>
            <person name="Muzny D."/>
            <person name="Queller D."/>
            <person name="Richards S."/>
            <person name="Strassman J."/>
            <person name="Sucgang R."/>
            <person name="Worley K."/>
            <person name="Schaap P."/>
        </authorList>
    </citation>
    <scope>NUCLEOTIDE SEQUENCE</scope>
    <source>
        <strain evidence="7">QSvi11</strain>
    </source>
</reference>
<dbReference type="GO" id="GO:0016020">
    <property type="term" value="C:membrane"/>
    <property type="evidence" value="ECO:0007669"/>
    <property type="project" value="UniProtKB-SubCell"/>
</dbReference>
<feature type="transmembrane region" description="Helical" evidence="6">
    <location>
        <begin position="247"/>
        <end position="266"/>
    </location>
</feature>
<feature type="transmembrane region" description="Helical" evidence="6">
    <location>
        <begin position="149"/>
        <end position="169"/>
    </location>
</feature>
<evidence type="ECO:0000256" key="6">
    <source>
        <dbReference type="SAM" id="Phobius"/>
    </source>
</evidence>
<comment type="caution">
    <text evidence="7">The sequence shown here is derived from an EMBL/GenBank/DDBJ whole genome shotgun (WGS) entry which is preliminary data.</text>
</comment>
<feature type="transmembrane region" description="Helical" evidence="6">
    <location>
        <begin position="220"/>
        <end position="241"/>
    </location>
</feature>
<dbReference type="GO" id="GO:0009234">
    <property type="term" value="P:menaquinone biosynthetic process"/>
    <property type="evidence" value="ECO:0007669"/>
    <property type="project" value="TreeGrafter"/>
</dbReference>
<dbReference type="AlphaFoldDB" id="A0A8J4UZJ7"/>
<keyword evidence="3 6" id="KW-0812">Transmembrane</keyword>
<proteinExistence type="predicted"/>
<dbReference type="PANTHER" id="PTHR13929:SF0">
    <property type="entry name" value="UBIA PRENYLTRANSFERASE DOMAIN-CONTAINING PROTEIN 1"/>
    <property type="match status" value="1"/>
</dbReference>
<dbReference type="InterPro" id="IPR026046">
    <property type="entry name" value="UBIAD1"/>
</dbReference>
<feature type="transmembrane region" description="Helical" evidence="6">
    <location>
        <begin position="93"/>
        <end position="113"/>
    </location>
</feature>
<name>A0A8J4UZJ7_9MYCE</name>
<evidence type="ECO:0000256" key="2">
    <source>
        <dbReference type="ARBA" id="ARBA00022679"/>
    </source>
</evidence>
<evidence type="ECO:0000313" key="7">
    <source>
        <dbReference type="EMBL" id="KAF2073168.1"/>
    </source>
</evidence>
<accession>A0A8J4UZJ7</accession>
<keyword evidence="8" id="KW-1185">Reference proteome</keyword>
<comment type="subcellular location">
    <subcellularLocation>
        <location evidence="1">Membrane</location>
        <topology evidence="1">Multi-pass membrane protein</topology>
    </subcellularLocation>
</comment>
<evidence type="ECO:0000256" key="4">
    <source>
        <dbReference type="ARBA" id="ARBA00022989"/>
    </source>
</evidence>
<keyword evidence="5 6" id="KW-0472">Membrane</keyword>
<dbReference type="GO" id="GO:0042371">
    <property type="term" value="P:vitamin K biosynthetic process"/>
    <property type="evidence" value="ECO:0007669"/>
    <property type="project" value="TreeGrafter"/>
</dbReference>
<keyword evidence="4 6" id="KW-1133">Transmembrane helix</keyword>
<dbReference type="GO" id="GO:0004659">
    <property type="term" value="F:prenyltransferase activity"/>
    <property type="evidence" value="ECO:0007669"/>
    <property type="project" value="InterPro"/>
</dbReference>
<evidence type="ECO:0000256" key="3">
    <source>
        <dbReference type="ARBA" id="ARBA00022692"/>
    </source>
</evidence>
<dbReference type="Proteomes" id="UP000695562">
    <property type="component" value="Unassembled WGS sequence"/>
</dbReference>
<feature type="transmembrane region" description="Helical" evidence="6">
    <location>
        <begin position="17"/>
        <end position="35"/>
    </location>
</feature>
<evidence type="ECO:0008006" key="9">
    <source>
        <dbReference type="Google" id="ProtNLM"/>
    </source>
</evidence>
<dbReference type="Pfam" id="PF01040">
    <property type="entry name" value="UbiA"/>
    <property type="match status" value="1"/>
</dbReference>
<feature type="transmembrane region" description="Helical" evidence="6">
    <location>
        <begin position="41"/>
        <end position="65"/>
    </location>
</feature>
<evidence type="ECO:0000313" key="8">
    <source>
        <dbReference type="Proteomes" id="UP000695562"/>
    </source>
</evidence>